<sequence length="1001" mass="113779">MIPFLKSIARGYASRYSDLSEICFLFPNKRSCTFFLKYLKEEFGRHVIVAPEVKTITDFVGDLSGKIVASRLDMIFMLFESYQALQGKSSGFSDDEQAKDFESFIGWGETVLSDFNEIDLYLADADAVFKNVKDYREISSNFLTEEQRKVMAEYFGRPDKGDSGKFWSNFEQEDDENSEIKRKFIHLWRRLSPLYDSMKEKLSARGLLTTGGMYKSAVERLKNDGRGALPYKKVVAVGFNALSTSEMVMFSEMRDFDGYEGYDAFCDFFWDCTGPVLSAGLNSASRFVKTNMEHFPMPKWAMPSLAQSSCESLPRLRVVASPSNSAQVKIAGTLLSELSHRLTSKEISEAKVAVILPDEGLLLPMLYSLPKGMGNVNLTMGYPLRLTSVVPFVRQLRLLYQNRRGKGRQASFYHRDLRLFLSHPFSLSMFGTGPVGFLIGYIDKHHKATVTLEEIREYSPEAAAVLDFSELDINSENTIPTLDRILVKTKDSLPSNETGMMKTKLEIDHIEIYRDALRRLGELLQEYNASPTPSTIFRLADRLLASTTVGFEGEPLAGLQVMGTLETRSIDFDHLFILSMNERIMPMRARTRSFIPDSLRHAYGMPPSNYAESIFAYYFYRMISRAKEVTMTYDARTGGGSGSGDVSRYVLQLRHLFAKGVLEEQNWKFRLSGKEEYDPVVRKTEEIKARLTSYMEDGENAKNFSVSALNTYRECQVKFFYQNVMGINTDPAPSEYIDAIGVGNILHAIMEHLYLPKDKRKRFLKEPVMMQKETIAGLLADTDSLRKLTTRLVNSLHFHASEDELDTPLTGAAEIVGDQIINQVKRVLKRDLRIAPFKIYGCEIKERLKLRLSSGRTVNFKFAIDRLDEIDVDGEKCLRIVDYKTGRIKLEAEDIGEVLDGDYKSEQVFQLFTYAWLLGKSSHGVTDKVRMEIYDVPKIFLNEENLPMIGGEPVKSFDEYSGEFAEGIDNMLESIFESDSFLPAKDEGMCSKCSLAMLCRR</sequence>
<name>A0AC61RBN0_9BACT</name>
<gene>
    <name evidence="1" type="ORF">E5331_17295</name>
</gene>
<proteinExistence type="predicted"/>
<dbReference type="EMBL" id="SRYB01000035">
    <property type="protein sequence ID" value="TGY76860.1"/>
    <property type="molecule type" value="Genomic_DNA"/>
</dbReference>
<evidence type="ECO:0000313" key="1">
    <source>
        <dbReference type="EMBL" id="TGY76860.1"/>
    </source>
</evidence>
<organism evidence="1 2">
    <name type="scientific">Lepagella muris</name>
    <dbReference type="NCBI Taxonomy" id="3032870"/>
    <lineage>
        <taxon>Bacteria</taxon>
        <taxon>Pseudomonadati</taxon>
        <taxon>Bacteroidota</taxon>
        <taxon>Bacteroidia</taxon>
        <taxon>Bacteroidales</taxon>
        <taxon>Muribaculaceae</taxon>
        <taxon>Lepagella</taxon>
    </lineage>
</organism>
<protein>
    <submittedName>
        <fullName evidence="1">PD-(D/E)XK nuclease family protein</fullName>
    </submittedName>
</protein>
<accession>A0AC61RBN0</accession>
<keyword evidence="2" id="KW-1185">Reference proteome</keyword>
<comment type="caution">
    <text evidence="1">The sequence shown here is derived from an EMBL/GenBank/DDBJ whole genome shotgun (WGS) entry which is preliminary data.</text>
</comment>
<evidence type="ECO:0000313" key="2">
    <source>
        <dbReference type="Proteomes" id="UP000306319"/>
    </source>
</evidence>
<dbReference type="Proteomes" id="UP000306319">
    <property type="component" value="Unassembled WGS sequence"/>
</dbReference>
<reference evidence="1" key="1">
    <citation type="submission" date="2019-04" db="EMBL/GenBank/DDBJ databases">
        <title>Microbes associate with the intestines of laboratory mice.</title>
        <authorList>
            <person name="Navarre W."/>
            <person name="Wong E."/>
            <person name="Huang K."/>
            <person name="Tropini C."/>
            <person name="Ng K."/>
            <person name="Yu B."/>
        </authorList>
    </citation>
    <scope>NUCLEOTIDE SEQUENCE</scope>
    <source>
        <strain evidence="1">NM04_E33</strain>
    </source>
</reference>